<name>A0A699YII2_HAELA</name>
<sequence length="92" mass="10320">MSVGKVCVMVAAAMAKHWRVVRHKRRLLCAVTNTYHPSYTHLCRYSRMDLKLIVHVMLQAAQLGPGHKVRLQNFAHAAAAAIPLGQHGFQHL</sequence>
<organism evidence="1 2">
    <name type="scientific">Haematococcus lacustris</name>
    <name type="common">Green alga</name>
    <name type="synonym">Haematococcus pluvialis</name>
    <dbReference type="NCBI Taxonomy" id="44745"/>
    <lineage>
        <taxon>Eukaryota</taxon>
        <taxon>Viridiplantae</taxon>
        <taxon>Chlorophyta</taxon>
        <taxon>core chlorophytes</taxon>
        <taxon>Chlorophyceae</taxon>
        <taxon>CS clade</taxon>
        <taxon>Chlamydomonadales</taxon>
        <taxon>Haematococcaceae</taxon>
        <taxon>Haematococcus</taxon>
    </lineage>
</organism>
<dbReference type="AlphaFoldDB" id="A0A699YII2"/>
<accession>A0A699YII2</accession>
<dbReference type="Proteomes" id="UP000485058">
    <property type="component" value="Unassembled WGS sequence"/>
</dbReference>
<evidence type="ECO:0000313" key="2">
    <source>
        <dbReference type="Proteomes" id="UP000485058"/>
    </source>
</evidence>
<reference evidence="1 2" key="1">
    <citation type="submission" date="2020-02" db="EMBL/GenBank/DDBJ databases">
        <title>Draft genome sequence of Haematococcus lacustris strain NIES-144.</title>
        <authorList>
            <person name="Morimoto D."/>
            <person name="Nakagawa S."/>
            <person name="Yoshida T."/>
            <person name="Sawayama S."/>
        </authorList>
    </citation>
    <scope>NUCLEOTIDE SEQUENCE [LARGE SCALE GENOMIC DNA]</scope>
    <source>
        <strain evidence="1 2">NIES-144</strain>
    </source>
</reference>
<dbReference type="EMBL" id="BLLF01000008">
    <property type="protein sequence ID" value="GFH05759.1"/>
    <property type="molecule type" value="Genomic_DNA"/>
</dbReference>
<proteinExistence type="predicted"/>
<gene>
    <name evidence="1" type="ORF">HaLaN_00272</name>
</gene>
<evidence type="ECO:0000313" key="1">
    <source>
        <dbReference type="EMBL" id="GFH05759.1"/>
    </source>
</evidence>
<comment type="caution">
    <text evidence="1">The sequence shown here is derived from an EMBL/GenBank/DDBJ whole genome shotgun (WGS) entry which is preliminary data.</text>
</comment>
<protein>
    <submittedName>
        <fullName evidence="1">Uncharacterized protein</fullName>
    </submittedName>
</protein>
<keyword evidence="2" id="KW-1185">Reference proteome</keyword>